<sequence>MRDAIILSDIHLGSDNCQAKALTHFLDAIHKGEIPTQRLILNGDMFDSIDFRRLKKHHWRVLSMLRKLSDHMDVLWLNGNHDGPSEIVSHLLGVRVQDEFVLETGNRRVLILHGHIFDEFIDNHPILTYVADTIYHLLQKVDRSHYFAKLAKRKSKIFLRSTQKIQSKSIEYARKQDCQVVCCGHTHLAIAHEQGDVWYYNSGCWTEKPCHYLSIEAGQIVVHEYQLPEHLQPSLFDDAEDASPETSDKLVAATNAD</sequence>
<dbReference type="InParanoid" id="A0A6C2YLR0"/>
<dbReference type="GO" id="GO:0009245">
    <property type="term" value="P:lipid A biosynthetic process"/>
    <property type="evidence" value="ECO:0007669"/>
    <property type="project" value="TreeGrafter"/>
</dbReference>
<feature type="domain" description="Calcineurin-like phosphoesterase" evidence="3">
    <location>
        <begin position="5"/>
        <end position="207"/>
    </location>
</feature>
<dbReference type="InterPro" id="IPR029052">
    <property type="entry name" value="Metallo-depent_PP-like"/>
</dbReference>
<dbReference type="RefSeq" id="WP_162657279.1">
    <property type="nucleotide sequence ID" value="NZ_LR593887.1"/>
</dbReference>
<evidence type="ECO:0000313" key="4">
    <source>
        <dbReference type="EMBL" id="VIP02063.1"/>
    </source>
</evidence>
<evidence type="ECO:0000313" key="5">
    <source>
        <dbReference type="Proteomes" id="UP000464378"/>
    </source>
</evidence>
<evidence type="ECO:0000259" key="3">
    <source>
        <dbReference type="Pfam" id="PF12850"/>
    </source>
</evidence>
<dbReference type="KEGG" id="tim:GMBLW1_18970"/>
<dbReference type="PANTHER" id="PTHR34990">
    <property type="entry name" value="UDP-2,3-DIACYLGLUCOSAMINE HYDROLASE-RELATED"/>
    <property type="match status" value="1"/>
</dbReference>
<dbReference type="SUPFAM" id="SSF56300">
    <property type="entry name" value="Metallo-dependent phosphatases"/>
    <property type="match status" value="1"/>
</dbReference>
<gene>
    <name evidence="4" type="ORF">GMBLW1_18970</name>
</gene>
<accession>A0A6C2YLR0</accession>
<feature type="region of interest" description="Disordered" evidence="2">
    <location>
        <begin position="236"/>
        <end position="257"/>
    </location>
</feature>
<dbReference type="InterPro" id="IPR043461">
    <property type="entry name" value="LpxH-like"/>
</dbReference>
<evidence type="ECO:0000256" key="2">
    <source>
        <dbReference type="SAM" id="MobiDB-lite"/>
    </source>
</evidence>
<dbReference type="CDD" id="cd07398">
    <property type="entry name" value="MPP_YbbF-LpxH"/>
    <property type="match status" value="1"/>
</dbReference>
<dbReference type="Pfam" id="PF12850">
    <property type="entry name" value="Metallophos_2"/>
    <property type="match status" value="1"/>
</dbReference>
<proteinExistence type="inferred from homology"/>
<dbReference type="AlphaFoldDB" id="A0A6C2YLR0"/>
<keyword evidence="5" id="KW-1185">Reference proteome</keyword>
<evidence type="ECO:0000256" key="1">
    <source>
        <dbReference type="ARBA" id="ARBA00008950"/>
    </source>
</evidence>
<reference evidence="4" key="1">
    <citation type="submission" date="2019-04" db="EMBL/GenBank/DDBJ databases">
        <authorList>
            <consortium name="Science for Life Laboratories"/>
        </authorList>
    </citation>
    <scope>NUCLEOTIDE SEQUENCE</scope>
    <source>
        <strain evidence="4">MBLW1</strain>
    </source>
</reference>
<dbReference type="EMBL" id="LR593887">
    <property type="protein sequence ID" value="VTS00276.1"/>
    <property type="molecule type" value="Genomic_DNA"/>
</dbReference>
<dbReference type="EMBL" id="LR586016">
    <property type="protein sequence ID" value="VIP02063.1"/>
    <property type="molecule type" value="Genomic_DNA"/>
</dbReference>
<name>A0A6C2YLR0_9BACT</name>
<dbReference type="InterPro" id="IPR024654">
    <property type="entry name" value="Calcineurin-like_PHP_lpxH"/>
</dbReference>
<protein>
    <recommendedName>
        <fullName evidence="3">Calcineurin-like phosphoesterase domain-containing protein</fullName>
    </recommendedName>
</protein>
<dbReference type="GO" id="GO:0016020">
    <property type="term" value="C:membrane"/>
    <property type="evidence" value="ECO:0007669"/>
    <property type="project" value="GOC"/>
</dbReference>
<organism evidence="4">
    <name type="scientific">Tuwongella immobilis</name>
    <dbReference type="NCBI Taxonomy" id="692036"/>
    <lineage>
        <taxon>Bacteria</taxon>
        <taxon>Pseudomonadati</taxon>
        <taxon>Planctomycetota</taxon>
        <taxon>Planctomycetia</taxon>
        <taxon>Gemmatales</taxon>
        <taxon>Gemmataceae</taxon>
        <taxon>Tuwongella</taxon>
    </lineage>
</organism>
<comment type="similarity">
    <text evidence="1">Belongs to the metallophosphoesterase superfamily. YfcE family.</text>
</comment>
<dbReference type="Proteomes" id="UP000464378">
    <property type="component" value="Chromosome"/>
</dbReference>
<dbReference type="Gene3D" id="3.60.21.10">
    <property type="match status" value="1"/>
</dbReference>
<dbReference type="GO" id="GO:0008758">
    <property type="term" value="F:UDP-2,3-diacylglucosamine hydrolase activity"/>
    <property type="evidence" value="ECO:0007669"/>
    <property type="project" value="TreeGrafter"/>
</dbReference>